<feature type="repeat" description="WD" evidence="5">
    <location>
        <begin position="41"/>
        <end position="73"/>
    </location>
</feature>
<dbReference type="InterPro" id="IPR001680">
    <property type="entry name" value="WD40_rpt"/>
</dbReference>
<dbReference type="Gene3D" id="2.130.10.10">
    <property type="entry name" value="YVTN repeat-like/Quinoprotein amine dehydrogenase"/>
    <property type="match status" value="1"/>
</dbReference>
<evidence type="ECO:0000256" key="2">
    <source>
        <dbReference type="ARBA" id="ARBA00022664"/>
    </source>
</evidence>
<dbReference type="InterPro" id="IPR020472">
    <property type="entry name" value="WD40_PAC1"/>
</dbReference>
<dbReference type="SMART" id="SM00320">
    <property type="entry name" value="WD40"/>
    <property type="match status" value="7"/>
</dbReference>
<gene>
    <name evidence="6" type="ORF">HK103_004943</name>
</gene>
<organism evidence="6 7">
    <name type="scientific">Boothiomyces macroporosus</name>
    <dbReference type="NCBI Taxonomy" id="261099"/>
    <lineage>
        <taxon>Eukaryota</taxon>
        <taxon>Fungi</taxon>
        <taxon>Fungi incertae sedis</taxon>
        <taxon>Chytridiomycota</taxon>
        <taxon>Chytridiomycota incertae sedis</taxon>
        <taxon>Chytridiomycetes</taxon>
        <taxon>Rhizophydiales</taxon>
        <taxon>Terramycetaceae</taxon>
        <taxon>Boothiomyces</taxon>
    </lineage>
</organism>
<evidence type="ECO:0000313" key="6">
    <source>
        <dbReference type="EMBL" id="KAJ3257115.1"/>
    </source>
</evidence>
<comment type="caution">
    <text evidence="6">The sequence shown here is derived from an EMBL/GenBank/DDBJ whole genome shotgun (WGS) entry which is preliminary data.</text>
</comment>
<sequence length="347" mass="38245">MSALTHVQKKQRLDVAVSDTGKQLYKPIKRTSDLAAPIMQLSGHQKEVLTCQFSPDGRNLASGSGDKTILLWNASDNVENYGILKGHQGAVLQVQWARDSTLLYSCSTDMTVGVFDLETGEMIKKCKGHKAIVNSISVSKRGPELISSVGDDGAVKIWDIRQKNPLFQFEEKYPLTACAFSFDGGMVFVGGIENEIKAWDLRKGEVGYVLSSHKDTITGLTLSPNGDMLLSNAMDNTVKVWDVKPFALKNTRLVSTYEGRLMLTLGAPHGFEKNLIRPCWSQDADYIACGSGDRSVVVWEKRSGKMVYKLPGHKGCVNQVDWYGNVLASCSNDKTLFLGELNLEEVQ</sequence>
<dbReference type="InterPro" id="IPR052234">
    <property type="entry name" value="U5_snRNP_Component"/>
</dbReference>
<dbReference type="PANTHER" id="PTHR44006">
    <property type="entry name" value="U5 SMALL NUCLEAR RIBONUCLEOPROTEIN 40 KDA PROTEIN"/>
    <property type="match status" value="1"/>
</dbReference>
<dbReference type="InterPro" id="IPR015943">
    <property type="entry name" value="WD40/YVTN_repeat-like_dom_sf"/>
</dbReference>
<feature type="repeat" description="WD" evidence="5">
    <location>
        <begin position="84"/>
        <end position="125"/>
    </location>
</feature>
<reference evidence="6" key="1">
    <citation type="submission" date="2020-05" db="EMBL/GenBank/DDBJ databases">
        <title>Phylogenomic resolution of chytrid fungi.</title>
        <authorList>
            <person name="Stajich J.E."/>
            <person name="Amses K."/>
            <person name="Simmons R."/>
            <person name="Seto K."/>
            <person name="Myers J."/>
            <person name="Bonds A."/>
            <person name="Quandt C.A."/>
            <person name="Barry K."/>
            <person name="Liu P."/>
            <person name="Grigoriev I."/>
            <person name="Longcore J.E."/>
            <person name="James T.Y."/>
        </authorList>
    </citation>
    <scope>NUCLEOTIDE SEQUENCE</scope>
    <source>
        <strain evidence="6">PLAUS21</strain>
    </source>
</reference>
<dbReference type="InterPro" id="IPR036322">
    <property type="entry name" value="WD40_repeat_dom_sf"/>
</dbReference>
<dbReference type="PRINTS" id="PR00320">
    <property type="entry name" value="GPROTEINBRPT"/>
</dbReference>
<feature type="repeat" description="WD" evidence="5">
    <location>
        <begin position="210"/>
        <end position="244"/>
    </location>
</feature>
<evidence type="ECO:0000256" key="3">
    <source>
        <dbReference type="ARBA" id="ARBA00022737"/>
    </source>
</evidence>
<dbReference type="GO" id="GO:0003723">
    <property type="term" value="F:RNA binding"/>
    <property type="evidence" value="ECO:0007669"/>
    <property type="project" value="TreeGrafter"/>
</dbReference>
<dbReference type="PROSITE" id="PS50294">
    <property type="entry name" value="WD_REPEATS_REGION"/>
    <property type="match status" value="4"/>
</dbReference>
<accession>A0AAD5Y3S1</accession>
<keyword evidence="4" id="KW-0508">mRNA splicing</keyword>
<dbReference type="GO" id="GO:0006397">
    <property type="term" value="P:mRNA processing"/>
    <property type="evidence" value="ECO:0007669"/>
    <property type="project" value="UniProtKB-KW"/>
</dbReference>
<keyword evidence="1 5" id="KW-0853">WD repeat</keyword>
<dbReference type="PROSITE" id="PS50082">
    <property type="entry name" value="WD_REPEATS_2"/>
    <property type="match status" value="5"/>
</dbReference>
<dbReference type="Pfam" id="PF00400">
    <property type="entry name" value="WD40"/>
    <property type="match status" value="7"/>
</dbReference>
<dbReference type="SUPFAM" id="SSF50978">
    <property type="entry name" value="WD40 repeat-like"/>
    <property type="match status" value="1"/>
</dbReference>
<keyword evidence="2" id="KW-0507">mRNA processing</keyword>
<dbReference type="EMBL" id="JADGKB010000042">
    <property type="protein sequence ID" value="KAJ3257115.1"/>
    <property type="molecule type" value="Genomic_DNA"/>
</dbReference>
<dbReference type="GO" id="GO:0071013">
    <property type="term" value="C:catalytic step 2 spliceosome"/>
    <property type="evidence" value="ECO:0007669"/>
    <property type="project" value="TreeGrafter"/>
</dbReference>
<evidence type="ECO:0000256" key="4">
    <source>
        <dbReference type="ARBA" id="ARBA00023187"/>
    </source>
</evidence>
<dbReference type="AlphaFoldDB" id="A0AAD5Y3S1"/>
<evidence type="ECO:0000313" key="7">
    <source>
        <dbReference type="Proteomes" id="UP001210925"/>
    </source>
</evidence>
<protein>
    <submittedName>
        <fullName evidence="6">Uncharacterized protein</fullName>
    </submittedName>
</protein>
<dbReference type="Proteomes" id="UP001210925">
    <property type="component" value="Unassembled WGS sequence"/>
</dbReference>
<dbReference type="PANTHER" id="PTHR44006:SF1">
    <property type="entry name" value="U5 SMALL NUCLEAR RIBONUCLEOPROTEIN 40 KDA PROTEIN"/>
    <property type="match status" value="1"/>
</dbReference>
<feature type="repeat" description="WD" evidence="5">
    <location>
        <begin position="126"/>
        <end position="168"/>
    </location>
</feature>
<name>A0AAD5Y3S1_9FUNG</name>
<keyword evidence="7" id="KW-1185">Reference proteome</keyword>
<proteinExistence type="predicted"/>
<dbReference type="CDD" id="cd00200">
    <property type="entry name" value="WD40"/>
    <property type="match status" value="1"/>
</dbReference>
<feature type="repeat" description="WD" evidence="5">
    <location>
        <begin position="280"/>
        <end position="309"/>
    </location>
</feature>
<dbReference type="GO" id="GO:0008380">
    <property type="term" value="P:RNA splicing"/>
    <property type="evidence" value="ECO:0007669"/>
    <property type="project" value="UniProtKB-KW"/>
</dbReference>
<evidence type="ECO:0000256" key="5">
    <source>
        <dbReference type="PROSITE-ProRule" id="PRU00221"/>
    </source>
</evidence>
<keyword evidence="3" id="KW-0677">Repeat</keyword>
<dbReference type="PROSITE" id="PS00678">
    <property type="entry name" value="WD_REPEATS_1"/>
    <property type="match status" value="1"/>
</dbReference>
<evidence type="ECO:0000256" key="1">
    <source>
        <dbReference type="ARBA" id="ARBA00022574"/>
    </source>
</evidence>
<dbReference type="InterPro" id="IPR019775">
    <property type="entry name" value="WD40_repeat_CS"/>
</dbReference>